<dbReference type="Proteomes" id="UP001060085">
    <property type="component" value="Linkage Group LG07"/>
</dbReference>
<accession>A0ACC0A0T7</accession>
<sequence length="363" mass="41932">MFPRFRSKKNIQDRKELMESSGGENLNVNEEYLGALRTKSYAEFFTKAQSVLVNYEPSLSFCHKRFSEILLEPNQDTIKPLLESSSFLSRKSDLKRLLFNYFDISAEASKFCSHLLRTINELQLNHNLKNQIFEKINDHSPNFIFSELCSINFHKNPLSNNLNQNDFTRIRDKYSSVLQHLRSKKKSVARRIKLIKCFNKASGVCVTLACGITAVAAMVLAAHTLAALVMGPALFCLPMKPLKKKVLSIRLLKYGFLRKIGEQLDVAAKGTYILNRDFDTMSRLITRVYDEIEHNKEMMNLCLDRREDRFSLQILKELKKTDFGFRKQVEELEEHVYLCLLTINRARALVVKEIAKSCKEKSA</sequence>
<dbReference type="EMBL" id="CM044707">
    <property type="protein sequence ID" value="KAI5654478.1"/>
    <property type="molecule type" value="Genomic_DNA"/>
</dbReference>
<protein>
    <submittedName>
        <fullName evidence="1">Uncharacterized protein</fullName>
    </submittedName>
</protein>
<comment type="caution">
    <text evidence="1">The sequence shown here is derived from an EMBL/GenBank/DDBJ whole genome shotgun (WGS) entry which is preliminary data.</text>
</comment>
<proteinExistence type="predicted"/>
<keyword evidence="2" id="KW-1185">Reference proteome</keyword>
<evidence type="ECO:0000313" key="1">
    <source>
        <dbReference type="EMBL" id="KAI5654478.1"/>
    </source>
</evidence>
<organism evidence="1 2">
    <name type="scientific">Catharanthus roseus</name>
    <name type="common">Madagascar periwinkle</name>
    <name type="synonym">Vinca rosea</name>
    <dbReference type="NCBI Taxonomy" id="4058"/>
    <lineage>
        <taxon>Eukaryota</taxon>
        <taxon>Viridiplantae</taxon>
        <taxon>Streptophyta</taxon>
        <taxon>Embryophyta</taxon>
        <taxon>Tracheophyta</taxon>
        <taxon>Spermatophyta</taxon>
        <taxon>Magnoliopsida</taxon>
        <taxon>eudicotyledons</taxon>
        <taxon>Gunneridae</taxon>
        <taxon>Pentapetalae</taxon>
        <taxon>asterids</taxon>
        <taxon>lamiids</taxon>
        <taxon>Gentianales</taxon>
        <taxon>Apocynaceae</taxon>
        <taxon>Rauvolfioideae</taxon>
        <taxon>Vinceae</taxon>
        <taxon>Catharanthinae</taxon>
        <taxon>Catharanthus</taxon>
    </lineage>
</organism>
<name>A0ACC0A0T7_CATRO</name>
<reference evidence="2" key="1">
    <citation type="journal article" date="2023" name="Nat. Plants">
        <title>Single-cell RNA sequencing provides a high-resolution roadmap for understanding the multicellular compartmentation of specialized metabolism.</title>
        <authorList>
            <person name="Sun S."/>
            <person name="Shen X."/>
            <person name="Li Y."/>
            <person name="Li Y."/>
            <person name="Wang S."/>
            <person name="Li R."/>
            <person name="Zhang H."/>
            <person name="Shen G."/>
            <person name="Guo B."/>
            <person name="Wei J."/>
            <person name="Xu J."/>
            <person name="St-Pierre B."/>
            <person name="Chen S."/>
            <person name="Sun C."/>
        </authorList>
    </citation>
    <scope>NUCLEOTIDE SEQUENCE [LARGE SCALE GENOMIC DNA]</scope>
</reference>
<evidence type="ECO:0000313" key="2">
    <source>
        <dbReference type="Proteomes" id="UP001060085"/>
    </source>
</evidence>
<gene>
    <name evidence="1" type="ORF">M9H77_31665</name>
</gene>